<feature type="transmembrane region" description="Helical" evidence="1">
    <location>
        <begin position="47"/>
        <end position="67"/>
    </location>
</feature>
<name>A0ABV8ES98_9ACTN</name>
<keyword evidence="1" id="KW-0472">Membrane</keyword>
<dbReference type="EMBL" id="JBHSBC010000001">
    <property type="protein sequence ID" value="MFC3978606.1"/>
    <property type="molecule type" value="Genomic_DNA"/>
</dbReference>
<dbReference type="Proteomes" id="UP001595698">
    <property type="component" value="Unassembled WGS sequence"/>
</dbReference>
<keyword evidence="1" id="KW-1133">Transmembrane helix</keyword>
<comment type="caution">
    <text evidence="2">The sequence shown here is derived from an EMBL/GenBank/DDBJ whole genome shotgun (WGS) entry which is preliminary data.</text>
</comment>
<reference evidence="3" key="1">
    <citation type="journal article" date="2019" name="Int. J. Syst. Evol. Microbiol.">
        <title>The Global Catalogue of Microorganisms (GCM) 10K type strain sequencing project: providing services to taxonomists for standard genome sequencing and annotation.</title>
        <authorList>
            <consortium name="The Broad Institute Genomics Platform"/>
            <consortium name="The Broad Institute Genome Sequencing Center for Infectious Disease"/>
            <person name="Wu L."/>
            <person name="Ma J."/>
        </authorList>
    </citation>
    <scope>NUCLEOTIDE SEQUENCE [LARGE SCALE GENOMIC DNA]</scope>
    <source>
        <strain evidence="3">TBRC 7912</strain>
    </source>
</reference>
<evidence type="ECO:0000313" key="3">
    <source>
        <dbReference type="Proteomes" id="UP001595698"/>
    </source>
</evidence>
<evidence type="ECO:0008006" key="4">
    <source>
        <dbReference type="Google" id="ProtNLM"/>
    </source>
</evidence>
<evidence type="ECO:0000256" key="1">
    <source>
        <dbReference type="SAM" id="Phobius"/>
    </source>
</evidence>
<accession>A0ABV8ES98</accession>
<feature type="transmembrane region" description="Helical" evidence="1">
    <location>
        <begin position="73"/>
        <end position="92"/>
    </location>
</feature>
<gene>
    <name evidence="2" type="ORF">ACFOYY_00610</name>
</gene>
<organism evidence="2 3">
    <name type="scientific">Streptosporangium jomthongense</name>
    <dbReference type="NCBI Taxonomy" id="1193683"/>
    <lineage>
        <taxon>Bacteria</taxon>
        <taxon>Bacillati</taxon>
        <taxon>Actinomycetota</taxon>
        <taxon>Actinomycetes</taxon>
        <taxon>Streptosporangiales</taxon>
        <taxon>Streptosporangiaceae</taxon>
        <taxon>Streptosporangium</taxon>
    </lineage>
</organism>
<keyword evidence="3" id="KW-1185">Reference proteome</keyword>
<proteinExistence type="predicted"/>
<dbReference type="RefSeq" id="WP_386186772.1">
    <property type="nucleotide sequence ID" value="NZ_JBHSBC010000001.1"/>
</dbReference>
<evidence type="ECO:0000313" key="2">
    <source>
        <dbReference type="EMBL" id="MFC3978606.1"/>
    </source>
</evidence>
<keyword evidence="1" id="KW-0812">Transmembrane</keyword>
<protein>
    <recommendedName>
        <fullName evidence="4">DUF3040 domain-containing protein</fullName>
    </recommendedName>
</protein>
<sequence>MTTLRITVTDVTDDQYGAVVQALRDAGLPPSQWSVRTQAEVTPSGPAMWLALALFAMAVAMLLAWIWAGEWRWGATAVFPLLAGVVSLGVSLSRGNPKRK</sequence>